<feature type="region of interest" description="Disordered" evidence="1">
    <location>
        <begin position="122"/>
        <end position="159"/>
    </location>
</feature>
<feature type="compositionally biased region" description="Basic and acidic residues" evidence="1">
    <location>
        <begin position="147"/>
        <end position="158"/>
    </location>
</feature>
<feature type="region of interest" description="Disordered" evidence="1">
    <location>
        <begin position="1"/>
        <end position="74"/>
    </location>
</feature>
<feature type="compositionally biased region" description="Basic and acidic residues" evidence="1">
    <location>
        <begin position="31"/>
        <end position="40"/>
    </location>
</feature>
<proteinExistence type="predicted"/>
<organism evidence="2">
    <name type="scientific">Culex pipiens</name>
    <name type="common">House mosquito</name>
    <dbReference type="NCBI Taxonomy" id="7175"/>
    <lineage>
        <taxon>Eukaryota</taxon>
        <taxon>Metazoa</taxon>
        <taxon>Ecdysozoa</taxon>
        <taxon>Arthropoda</taxon>
        <taxon>Hexapoda</taxon>
        <taxon>Insecta</taxon>
        <taxon>Pterygota</taxon>
        <taxon>Neoptera</taxon>
        <taxon>Endopterygota</taxon>
        <taxon>Diptera</taxon>
        <taxon>Nematocera</taxon>
        <taxon>Culicoidea</taxon>
        <taxon>Culicidae</taxon>
        <taxon>Culicinae</taxon>
        <taxon>Culicini</taxon>
        <taxon>Culex</taxon>
        <taxon>Culex</taxon>
    </lineage>
</organism>
<name>A0A8D8FJ33_CULPI</name>
<sequence>MMIVRAAGQTPRERTGHGRARGSKQRSGTNRMRDASEAWKRLRIGRRTSRRSVRTGIKRREGIGLDRGPNRWRRGRRTNGAIVLVRVAPGRRILKGRTSGATDRARLVRREATRNDRIDHHRRARSGMRKSAARGHPRRVRERKWRTKGETSRNVARDRRAKLARLTRSLEEDHAQTVGIALDR</sequence>
<evidence type="ECO:0000256" key="1">
    <source>
        <dbReference type="SAM" id="MobiDB-lite"/>
    </source>
</evidence>
<dbReference type="AlphaFoldDB" id="A0A8D8FJ33"/>
<accession>A0A8D8FJ33</accession>
<feature type="compositionally biased region" description="Basic residues" evidence="1">
    <location>
        <begin position="41"/>
        <end position="57"/>
    </location>
</feature>
<feature type="compositionally biased region" description="Basic residues" evidence="1">
    <location>
        <begin position="122"/>
        <end position="146"/>
    </location>
</feature>
<reference evidence="2" key="1">
    <citation type="submission" date="2021-05" db="EMBL/GenBank/DDBJ databases">
        <authorList>
            <person name="Alioto T."/>
            <person name="Alioto T."/>
            <person name="Gomez Garrido J."/>
        </authorList>
    </citation>
    <scope>NUCLEOTIDE SEQUENCE</scope>
</reference>
<protein>
    <submittedName>
        <fullName evidence="2">(northern house mosquito) hypothetical protein</fullName>
    </submittedName>
</protein>
<dbReference type="EMBL" id="HBUE01075090">
    <property type="protein sequence ID" value="CAG6474582.1"/>
    <property type="molecule type" value="Transcribed_RNA"/>
</dbReference>
<evidence type="ECO:0000313" key="2">
    <source>
        <dbReference type="EMBL" id="CAG6474582.1"/>
    </source>
</evidence>